<feature type="non-terminal residue" evidence="2">
    <location>
        <position position="99"/>
    </location>
</feature>
<organism evidence="2">
    <name type="scientific">marine metagenome</name>
    <dbReference type="NCBI Taxonomy" id="408172"/>
    <lineage>
        <taxon>unclassified sequences</taxon>
        <taxon>metagenomes</taxon>
        <taxon>ecological metagenomes</taxon>
    </lineage>
</organism>
<sequence length="99" mass="9925">VAVSGDATMTSGGVVDIAADAITAAEIADGAISEEHLDVTAVTGLTAVAPASGDHVIIYDADGTALKKATLGDIVSTLETQRPEAPPTPTSSSDMRFKK</sequence>
<dbReference type="AlphaFoldDB" id="A0A382K8F3"/>
<protein>
    <submittedName>
        <fullName evidence="2">Uncharacterized protein</fullName>
    </submittedName>
</protein>
<accession>A0A382K8F3</accession>
<feature type="non-terminal residue" evidence="2">
    <location>
        <position position="1"/>
    </location>
</feature>
<proteinExistence type="predicted"/>
<gene>
    <name evidence="2" type="ORF">METZ01_LOCUS271855</name>
</gene>
<feature type="region of interest" description="Disordered" evidence="1">
    <location>
        <begin position="77"/>
        <end position="99"/>
    </location>
</feature>
<name>A0A382K8F3_9ZZZZ</name>
<dbReference type="EMBL" id="UINC01078178">
    <property type="protein sequence ID" value="SVC19001.1"/>
    <property type="molecule type" value="Genomic_DNA"/>
</dbReference>
<evidence type="ECO:0000313" key="2">
    <source>
        <dbReference type="EMBL" id="SVC19001.1"/>
    </source>
</evidence>
<reference evidence="2" key="1">
    <citation type="submission" date="2018-05" db="EMBL/GenBank/DDBJ databases">
        <authorList>
            <person name="Lanie J.A."/>
            <person name="Ng W.-L."/>
            <person name="Kazmierczak K.M."/>
            <person name="Andrzejewski T.M."/>
            <person name="Davidsen T.M."/>
            <person name="Wayne K.J."/>
            <person name="Tettelin H."/>
            <person name="Glass J.I."/>
            <person name="Rusch D."/>
            <person name="Podicherti R."/>
            <person name="Tsui H.-C.T."/>
            <person name="Winkler M.E."/>
        </authorList>
    </citation>
    <scope>NUCLEOTIDE SEQUENCE</scope>
</reference>
<evidence type="ECO:0000256" key="1">
    <source>
        <dbReference type="SAM" id="MobiDB-lite"/>
    </source>
</evidence>
<feature type="compositionally biased region" description="Polar residues" evidence="1">
    <location>
        <begin position="90"/>
        <end position="99"/>
    </location>
</feature>